<evidence type="ECO:0000313" key="3">
    <source>
        <dbReference type="EMBL" id="SDS30560.1"/>
    </source>
</evidence>
<feature type="compositionally biased region" description="Low complexity" evidence="1">
    <location>
        <begin position="199"/>
        <end position="216"/>
    </location>
</feature>
<feature type="region of interest" description="Disordered" evidence="1">
    <location>
        <begin position="199"/>
        <end position="246"/>
    </location>
</feature>
<proteinExistence type="predicted"/>
<evidence type="ECO:0000313" key="4">
    <source>
        <dbReference type="Proteomes" id="UP000199700"/>
    </source>
</evidence>
<reference evidence="3" key="1">
    <citation type="submission" date="2016-10" db="EMBL/GenBank/DDBJ databases">
        <authorList>
            <person name="Varghese N."/>
            <person name="Submissions S."/>
        </authorList>
    </citation>
    <scope>NUCLEOTIDE SEQUENCE [LARGE SCALE GENOMIC DNA]</scope>
    <source>
        <strain evidence="3">DSM 22082</strain>
    </source>
</reference>
<dbReference type="RefSeq" id="WP_231939095.1">
    <property type="nucleotide sequence ID" value="NZ_LT629739.1"/>
</dbReference>
<feature type="compositionally biased region" description="Polar residues" evidence="1">
    <location>
        <begin position="43"/>
        <end position="54"/>
    </location>
</feature>
<feature type="signal peptide" evidence="2">
    <location>
        <begin position="1"/>
        <end position="20"/>
    </location>
</feature>
<feature type="compositionally biased region" description="Basic and acidic residues" evidence="1">
    <location>
        <begin position="25"/>
        <end position="34"/>
    </location>
</feature>
<dbReference type="InterPro" id="IPR050245">
    <property type="entry name" value="PrsA_foldase"/>
</dbReference>
<dbReference type="Pfam" id="PF13624">
    <property type="entry name" value="SurA_N_3"/>
    <property type="match status" value="1"/>
</dbReference>
<keyword evidence="4" id="KW-1185">Reference proteome</keyword>
<dbReference type="EMBL" id="LT629739">
    <property type="protein sequence ID" value="SDS30560.1"/>
    <property type="molecule type" value="Genomic_DNA"/>
</dbReference>
<dbReference type="Gene3D" id="1.10.4030.10">
    <property type="entry name" value="Porin chaperone SurA, peptide-binding domain"/>
    <property type="match status" value="1"/>
</dbReference>
<dbReference type="PANTHER" id="PTHR47245">
    <property type="entry name" value="PEPTIDYLPROLYL ISOMERASE"/>
    <property type="match status" value="1"/>
</dbReference>
<dbReference type="STRING" id="629680.SAMN04489751_1713"/>
<evidence type="ECO:0000256" key="2">
    <source>
        <dbReference type="SAM" id="SignalP"/>
    </source>
</evidence>
<dbReference type="AlphaFoldDB" id="A0A1H1R4H3"/>
<feature type="chain" id="PRO_5009258439" evidence="2">
    <location>
        <begin position="21"/>
        <end position="258"/>
    </location>
</feature>
<evidence type="ECO:0000256" key="1">
    <source>
        <dbReference type="SAM" id="MobiDB-lite"/>
    </source>
</evidence>
<dbReference type="PROSITE" id="PS51257">
    <property type="entry name" value="PROKAR_LIPOPROTEIN"/>
    <property type="match status" value="1"/>
</dbReference>
<organism evidence="3 4">
    <name type="scientific">Brevibacterium sandarakinum</name>
    <dbReference type="NCBI Taxonomy" id="629680"/>
    <lineage>
        <taxon>Bacteria</taxon>
        <taxon>Bacillati</taxon>
        <taxon>Actinomycetota</taxon>
        <taxon>Actinomycetes</taxon>
        <taxon>Micrococcales</taxon>
        <taxon>Brevibacteriaceae</taxon>
        <taxon>Brevibacterium</taxon>
    </lineage>
</organism>
<feature type="compositionally biased region" description="Basic and acidic residues" evidence="1">
    <location>
        <begin position="222"/>
        <end position="232"/>
    </location>
</feature>
<gene>
    <name evidence="3" type="ORF">SAMN04489751_1713</name>
</gene>
<name>A0A1H1R4H3_BRESA</name>
<protein>
    <submittedName>
        <fullName evidence="3">SurA N-terminal domain-containing protein</fullName>
    </submittedName>
</protein>
<accession>A0A1H1R4H3</accession>
<dbReference type="Proteomes" id="UP000199700">
    <property type="component" value="Chromosome"/>
</dbReference>
<keyword evidence="2" id="KW-0732">Signal</keyword>
<feature type="region of interest" description="Disordered" evidence="1">
    <location>
        <begin position="24"/>
        <end position="61"/>
    </location>
</feature>
<dbReference type="PANTHER" id="PTHR47245:SF2">
    <property type="entry name" value="PEPTIDYL-PROLYL CIS-TRANS ISOMERASE HP_0175-RELATED"/>
    <property type="match status" value="1"/>
</dbReference>
<dbReference type="SUPFAM" id="SSF109998">
    <property type="entry name" value="Triger factor/SurA peptide-binding domain-like"/>
    <property type="match status" value="1"/>
</dbReference>
<dbReference type="InterPro" id="IPR027304">
    <property type="entry name" value="Trigger_fact/SurA_dom_sf"/>
</dbReference>
<sequence length="258" mass="28542">MQKSKWLLGLALSVSVVAFAACGSPEDKPAEEKTSAAAEQGQGKDQAQAQNGKPNTDGIPNVVAEVNGEKITKDDFVPLYETQYQQMQMQSQQSGQQVDEKKLKTQTAENLVSTELLSQEADERGIKVTDKDIDKALGESAKSSQMSKKDFLAAMKKQGMDEKKVHSELKTQLSIEDLIKDEYGEFKVSGEEIGQAYQQAKTQQEQMAQQGGQQAQEVPPLEEMRPQLEKQVKSQKSTQATQKYAKKLREKGDVTINL</sequence>